<dbReference type="AlphaFoldDB" id="A0A1Y1SZG6"/>
<keyword evidence="3" id="KW-1185">Reference proteome</keyword>
<name>A0A1Y1SZG6_9FLAO</name>
<accession>A0A1Y1SZG6</accession>
<sequence length="105" mass="12423">MATLEKDSKEKQSKQDLKDLQSHKQMVDEIIYLLRAINAELLPSNFSHARTKGGRKFIERAFSHLETNVEARNYLQTFGPFVRLYKYLKERYQTEVLDKIESENN</sequence>
<protein>
    <submittedName>
        <fullName evidence="2">Uncharacterized protein</fullName>
    </submittedName>
</protein>
<dbReference type="Proteomes" id="UP000192746">
    <property type="component" value="Unassembled WGS sequence"/>
</dbReference>
<proteinExistence type="predicted"/>
<feature type="region of interest" description="Disordered" evidence="1">
    <location>
        <begin position="1"/>
        <end position="20"/>
    </location>
</feature>
<dbReference type="STRING" id="1185767.IIF7_19169"/>
<evidence type="ECO:0000313" key="2">
    <source>
        <dbReference type="EMBL" id="ORL43804.1"/>
    </source>
</evidence>
<organism evidence="2 3">
    <name type="scientific">Zunongwangia atlantica 22II14-10F7</name>
    <dbReference type="NCBI Taxonomy" id="1185767"/>
    <lineage>
        <taxon>Bacteria</taxon>
        <taxon>Pseudomonadati</taxon>
        <taxon>Bacteroidota</taxon>
        <taxon>Flavobacteriia</taxon>
        <taxon>Flavobacteriales</taxon>
        <taxon>Flavobacteriaceae</taxon>
        <taxon>Zunongwangia</taxon>
    </lineage>
</organism>
<dbReference type="EMBL" id="ARYN01000025">
    <property type="protein sequence ID" value="ORL43804.1"/>
    <property type="molecule type" value="Genomic_DNA"/>
</dbReference>
<dbReference type="RefSeq" id="WP_084843298.1">
    <property type="nucleotide sequence ID" value="NZ_ARYN01000025.1"/>
</dbReference>
<gene>
    <name evidence="2" type="ORF">IIF7_19169</name>
</gene>
<reference evidence="2 3" key="1">
    <citation type="submission" date="2013-04" db="EMBL/GenBank/DDBJ databases">
        <title>Zunongwangia sp. 22II14-10F7 Genome Sequencing.</title>
        <authorList>
            <person name="Lai Q."/>
            <person name="Shao Z."/>
        </authorList>
    </citation>
    <scope>NUCLEOTIDE SEQUENCE [LARGE SCALE GENOMIC DNA]</scope>
    <source>
        <strain evidence="2 3">22II14-10F7</strain>
    </source>
</reference>
<comment type="caution">
    <text evidence="2">The sequence shown here is derived from an EMBL/GenBank/DDBJ whole genome shotgun (WGS) entry which is preliminary data.</text>
</comment>
<evidence type="ECO:0000313" key="3">
    <source>
        <dbReference type="Proteomes" id="UP000192746"/>
    </source>
</evidence>
<evidence type="ECO:0000256" key="1">
    <source>
        <dbReference type="SAM" id="MobiDB-lite"/>
    </source>
</evidence>